<keyword evidence="3" id="KW-1185">Reference proteome</keyword>
<dbReference type="EMBL" id="SMLH01000012">
    <property type="protein sequence ID" value="TDE27070.1"/>
    <property type="molecule type" value="Genomic_DNA"/>
</dbReference>
<keyword evidence="1" id="KW-1133">Transmembrane helix</keyword>
<evidence type="ECO:0000313" key="3">
    <source>
        <dbReference type="Proteomes" id="UP000294685"/>
    </source>
</evidence>
<reference evidence="2 3" key="1">
    <citation type="submission" date="2019-03" db="EMBL/GenBank/DDBJ databases">
        <title>Novel species of Flavobacterium.</title>
        <authorList>
            <person name="Liu Q."/>
            <person name="Xin Y.-H."/>
        </authorList>
    </citation>
    <scope>NUCLEOTIDE SEQUENCE [LARGE SCALE GENOMIC DNA]</scope>
    <source>
        <strain evidence="2 3">LB2P22</strain>
    </source>
</reference>
<gene>
    <name evidence="2" type="ORF">E0I61_15600</name>
</gene>
<evidence type="ECO:0000256" key="1">
    <source>
        <dbReference type="SAM" id="Phobius"/>
    </source>
</evidence>
<accession>A0ABY2DMW9</accession>
<dbReference type="RefSeq" id="WP_132072587.1">
    <property type="nucleotide sequence ID" value="NZ_SMLH01000012.1"/>
</dbReference>
<comment type="caution">
    <text evidence="2">The sequence shown here is derived from an EMBL/GenBank/DDBJ whole genome shotgun (WGS) entry which is preliminary data.</text>
</comment>
<feature type="transmembrane region" description="Helical" evidence="1">
    <location>
        <begin position="7"/>
        <end position="29"/>
    </location>
</feature>
<evidence type="ECO:0000313" key="2">
    <source>
        <dbReference type="EMBL" id="TDE27070.1"/>
    </source>
</evidence>
<name>A0ABY2DMW9_9FLAO</name>
<organism evidence="2 3">
    <name type="scientific">Flavobacterium ranwuense</name>
    <dbReference type="NCBI Taxonomy" id="2541725"/>
    <lineage>
        <taxon>Bacteria</taxon>
        <taxon>Pseudomonadati</taxon>
        <taxon>Bacteroidota</taxon>
        <taxon>Flavobacteriia</taxon>
        <taxon>Flavobacteriales</taxon>
        <taxon>Flavobacteriaceae</taxon>
        <taxon>Flavobacterium</taxon>
    </lineage>
</organism>
<sequence>MIAKKKIFVFSIVSVSTLMLILFCIIVLLKNKTFEQENLFSLGLPPANFYEDICGCSLEKVLSFRNFKSYELTIETNEKQKQFGQIQTDIGNIVRRNDSKNGIHVKLNKKTSYGDVVRILDICEIEKAPTYILKDYDIWIMTGSNPELVKNCPMRRPKS</sequence>
<evidence type="ECO:0008006" key="4">
    <source>
        <dbReference type="Google" id="ProtNLM"/>
    </source>
</evidence>
<protein>
    <recommendedName>
        <fullName evidence="4">Tissue inhibitor of metalloproteinase</fullName>
    </recommendedName>
</protein>
<keyword evidence="1" id="KW-0812">Transmembrane</keyword>
<proteinExistence type="predicted"/>
<keyword evidence="1" id="KW-0472">Membrane</keyword>
<dbReference type="Proteomes" id="UP000294685">
    <property type="component" value="Unassembled WGS sequence"/>
</dbReference>